<sequence length="114" mass="13536">MAKLEQYREYVQRVLIDYVKRRTSNNKDDELEMQTIFDTVHDHYQLIYVGWDKGRRVYGPVIHLDITNEKIWLQWNGTEDDIAADLVELGVPKQDIVLGFHSPYMRQFTDYAVG</sequence>
<dbReference type="KEGG" id="npz:ACX27_18930"/>
<protein>
    <submittedName>
        <fullName evidence="1">FdxN element excision controlling factor protein</fullName>
    </submittedName>
</protein>
<dbReference type="InterPro" id="IPR014968">
    <property type="entry name" value="XisI"/>
</dbReference>
<dbReference type="Proteomes" id="UP000062645">
    <property type="component" value="Chromosome"/>
</dbReference>
<evidence type="ECO:0000313" key="2">
    <source>
        <dbReference type="Proteomes" id="UP000062645"/>
    </source>
</evidence>
<gene>
    <name evidence="1" type="ORF">ACX27_18930</name>
</gene>
<proteinExistence type="predicted"/>
<organism evidence="1 2">
    <name type="scientific">Nostoc piscinale CENA21</name>
    <dbReference type="NCBI Taxonomy" id="224013"/>
    <lineage>
        <taxon>Bacteria</taxon>
        <taxon>Bacillati</taxon>
        <taxon>Cyanobacteriota</taxon>
        <taxon>Cyanophyceae</taxon>
        <taxon>Nostocales</taxon>
        <taxon>Nostocaceae</taxon>
        <taxon>Nostoc</taxon>
    </lineage>
</organism>
<dbReference type="STRING" id="224013.ACX27_18930"/>
<dbReference type="AlphaFoldDB" id="A0A0M4TW55"/>
<dbReference type="OrthoDB" id="467081at2"/>
<dbReference type="CDD" id="cd16382">
    <property type="entry name" value="XisI-like"/>
    <property type="match status" value="1"/>
</dbReference>
<name>A0A0M4TW55_9NOSO</name>
<keyword evidence="2" id="KW-1185">Reference proteome</keyword>
<dbReference type="InterPro" id="IPR035943">
    <property type="entry name" value="XisI-like_sf"/>
</dbReference>
<reference evidence="1 2" key="2">
    <citation type="journal article" date="2016" name="Genome Announc.">
        <title>Draft Genome Sequence of the N2-Fixing Cyanobacterium Nostoc piscinale CENA21, Isolated from the Brazilian Amazon Floodplain.</title>
        <authorList>
            <person name="Leao T."/>
            <person name="Guimaraes P.I."/>
            <person name="de Melo A.G."/>
            <person name="Ramos R.T."/>
            <person name="Leao P.N."/>
            <person name="Silva A."/>
            <person name="Fiore M.F."/>
            <person name="Schneider M.P."/>
        </authorList>
    </citation>
    <scope>NUCLEOTIDE SEQUENCE [LARGE SCALE GENOMIC DNA]</scope>
    <source>
        <strain evidence="1 2">CENA21</strain>
    </source>
</reference>
<accession>A0A0M4TW55</accession>
<dbReference type="PATRIC" id="fig|224013.5.peg.4527"/>
<dbReference type="EMBL" id="CP012036">
    <property type="protein sequence ID" value="ALF54444.1"/>
    <property type="molecule type" value="Genomic_DNA"/>
</dbReference>
<dbReference type="Gene3D" id="3.30.310.110">
    <property type="entry name" value="XisI-like"/>
    <property type="match status" value="1"/>
</dbReference>
<reference evidence="2" key="1">
    <citation type="submission" date="2015-07" db="EMBL/GenBank/DDBJ databases">
        <title>Genome Of Nitrogen-Fixing Cyanobacterium Nostoc piscinale CENA21 From Solimoes/Amazon River Floodplain Sediments And Comparative Genomics To Uncover Biosynthetic Natural Products Potential.</title>
        <authorList>
            <person name="Leao T.F."/>
            <person name="Leao P.N."/>
            <person name="Guimaraes P.I."/>
            <person name="de Melo A.G.C."/>
            <person name="Ramos R.T.J."/>
            <person name="Silva A."/>
            <person name="Fiore M.F."/>
            <person name="Schneider M.P.C."/>
        </authorList>
    </citation>
    <scope>NUCLEOTIDE SEQUENCE [LARGE SCALE GENOMIC DNA]</scope>
    <source>
        <strain evidence="2">CENA21</strain>
    </source>
</reference>
<dbReference type="Pfam" id="PF08869">
    <property type="entry name" value="XisI"/>
    <property type="match status" value="1"/>
</dbReference>
<evidence type="ECO:0000313" key="1">
    <source>
        <dbReference type="EMBL" id="ALF54444.1"/>
    </source>
</evidence>
<dbReference type="SUPFAM" id="SSF143847">
    <property type="entry name" value="XisI-like"/>
    <property type="match status" value="1"/>
</dbReference>
<dbReference type="RefSeq" id="WP_062294975.1">
    <property type="nucleotide sequence ID" value="NZ_CP012036.1"/>
</dbReference>